<sequence length="399" mass="44676">MDSKERILKMLDEGKISSEEAVRLIEALGEKDSADNRSYEDKTTGTKEEPEAERSEESGKVNDLFQQFMGEVNKYVNKDKAGDTYRDLNDKASSVYRDVKSRFEGQKQTSQAFDKFEKVFDSVKNSNIDSMFSQGPKNRLIETIDQEFNNVSLDITNGNIVIVPTERVTTAKFEVSPMYRKLDKKKNYFKDIICEVKNGELIIVSDIRSVKVNVELQLNPNDIKRLIISGSNGNISIKDRDFKDLTVDILNGDVTLDSVSSDHAFVRTSRGHINLQNGSYGNLEIVSMVGTVNTDNFNAKDVTVSANGSVTLALTKSMEYVTINTNMGGVNVSVPQGRELEGRLSTVVGQINYPPEIDVRAMKQQDFGLKEVMLVNDTDEKGLFLEVSTKFGSVTLHRR</sequence>
<name>A0ABW5WYE4_9STAP</name>
<reference evidence="5" key="1">
    <citation type="journal article" date="2019" name="Int. J. Syst. Evol. Microbiol.">
        <title>The Global Catalogue of Microorganisms (GCM) 10K type strain sequencing project: providing services to taxonomists for standard genome sequencing and annotation.</title>
        <authorList>
            <consortium name="The Broad Institute Genomics Platform"/>
            <consortium name="The Broad Institute Genome Sequencing Center for Infectious Disease"/>
            <person name="Wu L."/>
            <person name="Ma J."/>
        </authorList>
    </citation>
    <scope>NUCLEOTIDE SEQUENCE [LARGE SCALE GENOMIC DNA]</scope>
    <source>
        <strain evidence="5">KCTC 33575</strain>
    </source>
</reference>
<keyword evidence="5" id="KW-1185">Reference proteome</keyword>
<dbReference type="RefSeq" id="WP_377772995.1">
    <property type="nucleotide sequence ID" value="NZ_JBHUOQ010000001.1"/>
</dbReference>
<protein>
    <submittedName>
        <fullName evidence="4">DUF4097 domain-containing protein</fullName>
    </submittedName>
</protein>
<evidence type="ECO:0000313" key="4">
    <source>
        <dbReference type="EMBL" id="MFD2830248.1"/>
    </source>
</evidence>
<evidence type="ECO:0000256" key="1">
    <source>
        <dbReference type="SAM" id="MobiDB-lite"/>
    </source>
</evidence>
<comment type="caution">
    <text evidence="4">The sequence shown here is derived from an EMBL/GenBank/DDBJ whole genome shotgun (WGS) entry which is preliminary data.</text>
</comment>
<dbReference type="EMBL" id="JBHUOQ010000001">
    <property type="protein sequence ID" value="MFD2830248.1"/>
    <property type="molecule type" value="Genomic_DNA"/>
</dbReference>
<accession>A0ABW5WYE4</accession>
<dbReference type="InterPro" id="IPR025164">
    <property type="entry name" value="Toastrack_DUF4097"/>
</dbReference>
<dbReference type="Gene3D" id="2.160.20.120">
    <property type="match status" value="1"/>
</dbReference>
<evidence type="ECO:0000259" key="2">
    <source>
        <dbReference type="Pfam" id="PF13349"/>
    </source>
</evidence>
<evidence type="ECO:0000313" key="5">
    <source>
        <dbReference type="Proteomes" id="UP001597519"/>
    </source>
</evidence>
<organism evidence="4 5">
    <name type="scientific">Corticicoccus populi</name>
    <dbReference type="NCBI Taxonomy" id="1812821"/>
    <lineage>
        <taxon>Bacteria</taxon>
        <taxon>Bacillati</taxon>
        <taxon>Bacillota</taxon>
        <taxon>Bacilli</taxon>
        <taxon>Bacillales</taxon>
        <taxon>Staphylococcaceae</taxon>
        <taxon>Corticicoccus</taxon>
    </lineage>
</organism>
<feature type="domain" description="YvlB/LiaX N-terminal" evidence="3">
    <location>
        <begin position="4"/>
        <end position="32"/>
    </location>
</feature>
<feature type="region of interest" description="Disordered" evidence="1">
    <location>
        <begin position="27"/>
        <end position="60"/>
    </location>
</feature>
<dbReference type="InterPro" id="IPR053959">
    <property type="entry name" value="YvlB/LiaX_N"/>
</dbReference>
<proteinExistence type="predicted"/>
<dbReference type="Pfam" id="PF22746">
    <property type="entry name" value="SHOCT-like_DUF2089-C"/>
    <property type="match status" value="1"/>
</dbReference>
<dbReference type="Pfam" id="PF13349">
    <property type="entry name" value="DUF4097"/>
    <property type="match status" value="1"/>
</dbReference>
<feature type="domain" description="DUF4097" evidence="2">
    <location>
        <begin position="191"/>
        <end position="381"/>
    </location>
</feature>
<dbReference type="Proteomes" id="UP001597519">
    <property type="component" value="Unassembled WGS sequence"/>
</dbReference>
<evidence type="ECO:0000259" key="3">
    <source>
        <dbReference type="Pfam" id="PF22746"/>
    </source>
</evidence>
<gene>
    <name evidence="4" type="ORF">ACFSX4_07165</name>
</gene>